<gene>
    <name evidence="2" type="ORF">SAMN06265376_102568</name>
</gene>
<feature type="domain" description="Type I restriction enzyme R protein N-terminal" evidence="1">
    <location>
        <begin position="35"/>
        <end position="144"/>
    </location>
</feature>
<accession>A0A238Z349</accession>
<reference evidence="2 3" key="1">
    <citation type="submission" date="2017-06" db="EMBL/GenBank/DDBJ databases">
        <authorList>
            <person name="Kim H.J."/>
            <person name="Triplett B.A."/>
        </authorList>
    </citation>
    <scope>NUCLEOTIDE SEQUENCE [LARGE SCALE GENOMIC DNA]</scope>
    <source>
        <strain evidence="2 3">DSM 25597</strain>
    </source>
</reference>
<protein>
    <submittedName>
        <fullName evidence="2">Type I restriction enzyme R protein N terminus (HSDR_N)</fullName>
    </submittedName>
</protein>
<organism evidence="2 3">
    <name type="scientific">Dokdonia pacifica</name>
    <dbReference type="NCBI Taxonomy" id="1627892"/>
    <lineage>
        <taxon>Bacteria</taxon>
        <taxon>Pseudomonadati</taxon>
        <taxon>Bacteroidota</taxon>
        <taxon>Flavobacteriia</taxon>
        <taxon>Flavobacteriales</taxon>
        <taxon>Flavobacteriaceae</taxon>
        <taxon>Dokdonia</taxon>
    </lineage>
</organism>
<evidence type="ECO:0000313" key="2">
    <source>
        <dbReference type="EMBL" id="SNR77692.1"/>
    </source>
</evidence>
<sequence length="149" mass="17789">MQALDFPAYDFRLKNSENKSYIFDPIRKKFILLTPEEWVRQHVLQFLIKTKGYPASLINVEKEIKIYDTKKRYDIVIFNSDGSIFLIVECKRPKVAITQAVFDQIARYNLKLKASLLMVTNGLHHYYCAMDFEQERYHFLKEIPNYIIK</sequence>
<keyword evidence="3" id="KW-1185">Reference proteome</keyword>
<dbReference type="EMBL" id="FZNY01000002">
    <property type="protein sequence ID" value="SNR77692.1"/>
    <property type="molecule type" value="Genomic_DNA"/>
</dbReference>
<dbReference type="Pfam" id="PF13588">
    <property type="entry name" value="HSDR_N_2"/>
    <property type="match status" value="1"/>
</dbReference>
<name>A0A238Z349_9FLAO</name>
<evidence type="ECO:0000259" key="1">
    <source>
        <dbReference type="Pfam" id="PF13588"/>
    </source>
</evidence>
<dbReference type="RefSeq" id="WP_089371304.1">
    <property type="nucleotide sequence ID" value="NZ_BMEP01000001.1"/>
</dbReference>
<dbReference type="AlphaFoldDB" id="A0A238Z349"/>
<proteinExistence type="predicted"/>
<dbReference type="InterPro" id="IPR029464">
    <property type="entry name" value="HSDR_N"/>
</dbReference>
<evidence type="ECO:0000313" key="3">
    <source>
        <dbReference type="Proteomes" id="UP000198379"/>
    </source>
</evidence>
<dbReference type="OrthoDB" id="9790377at2"/>
<dbReference type="Proteomes" id="UP000198379">
    <property type="component" value="Unassembled WGS sequence"/>
</dbReference>